<organism evidence="1 2">
    <name type="scientific">Faecalibacter rhinopitheci</name>
    <dbReference type="NCBI Taxonomy" id="2779678"/>
    <lineage>
        <taxon>Bacteria</taxon>
        <taxon>Pseudomonadati</taxon>
        <taxon>Bacteroidota</taxon>
        <taxon>Flavobacteriia</taxon>
        <taxon>Flavobacteriales</taxon>
        <taxon>Weeksellaceae</taxon>
        <taxon>Faecalibacter</taxon>
    </lineage>
</organism>
<name>A0A8J7FS94_9FLAO</name>
<dbReference type="EMBL" id="JADGIK010000002">
    <property type="protein sequence ID" value="MBF0596667.1"/>
    <property type="molecule type" value="Genomic_DNA"/>
</dbReference>
<comment type="caution">
    <text evidence="1">The sequence shown here is derived from an EMBL/GenBank/DDBJ whole genome shotgun (WGS) entry which is preliminary data.</text>
</comment>
<sequence length="133" mass="15122">MKKTIFAFSLLLSIVGFGQENSKGLIPSSGKVPVIKFTDEERKNKPSLQEFVETIYTNSVAVLEDGKSMYKEGEFPVYIFNRKSKSFKLIETKELNQYKLEQIKSFKYSKNAAETALFGSRIEATGLVYIEID</sequence>
<dbReference type="Proteomes" id="UP000608754">
    <property type="component" value="Unassembled WGS sequence"/>
</dbReference>
<evidence type="ECO:0000313" key="2">
    <source>
        <dbReference type="Proteomes" id="UP000608754"/>
    </source>
</evidence>
<gene>
    <name evidence="1" type="ORF">IM532_04275</name>
</gene>
<keyword evidence="2" id="KW-1185">Reference proteome</keyword>
<dbReference type="AlphaFoldDB" id="A0A8J7FS94"/>
<accession>A0A8J7FS94</accession>
<proteinExistence type="predicted"/>
<evidence type="ECO:0000313" key="1">
    <source>
        <dbReference type="EMBL" id="MBF0596667.1"/>
    </source>
</evidence>
<dbReference type="RefSeq" id="WP_194182195.1">
    <property type="nucleotide sequence ID" value="NZ_JADGIK010000002.1"/>
</dbReference>
<reference evidence="1" key="1">
    <citation type="submission" date="2020-10" db="EMBL/GenBank/DDBJ databases">
        <authorList>
            <person name="Lu T."/>
            <person name="Wang Q."/>
            <person name="Han X."/>
        </authorList>
    </citation>
    <scope>NUCLEOTIDE SEQUENCE</scope>
    <source>
        <strain evidence="1">WQ 117</strain>
    </source>
</reference>
<protein>
    <submittedName>
        <fullName evidence="1">Uncharacterized protein</fullName>
    </submittedName>
</protein>